<dbReference type="InterPro" id="IPR039545">
    <property type="entry name" value="PGAP2"/>
</dbReference>
<proteinExistence type="inferred from homology"/>
<evidence type="ECO:0000256" key="4">
    <source>
        <dbReference type="ARBA" id="ARBA00022692"/>
    </source>
</evidence>
<feature type="transmembrane region" description="Helical" evidence="8">
    <location>
        <begin position="153"/>
        <end position="174"/>
    </location>
</feature>
<feature type="transmembrane region" description="Helical" evidence="8">
    <location>
        <begin position="68"/>
        <end position="89"/>
    </location>
</feature>
<keyword evidence="3" id="KW-0337">GPI-anchor biosynthesis</keyword>
<dbReference type="GO" id="GO:0000139">
    <property type="term" value="C:Golgi membrane"/>
    <property type="evidence" value="ECO:0007669"/>
    <property type="project" value="UniProtKB-SubCell"/>
</dbReference>
<evidence type="ECO:0000256" key="1">
    <source>
        <dbReference type="ARBA" id="ARBA00004653"/>
    </source>
</evidence>
<keyword evidence="4 8" id="KW-0812">Transmembrane</keyword>
<dbReference type="Proteomes" id="UP000001819">
    <property type="component" value="Chromosome 4"/>
</dbReference>
<dbReference type="ExpressionAtlas" id="A0A6I8UKA2">
    <property type="expression patterns" value="baseline"/>
</dbReference>
<feature type="transmembrane region" description="Helical" evidence="8">
    <location>
        <begin position="186"/>
        <end position="209"/>
    </location>
</feature>
<dbReference type="RefSeq" id="XP_001356740.4">
    <property type="nucleotide sequence ID" value="XM_001356704.4"/>
</dbReference>
<evidence type="ECO:0000256" key="6">
    <source>
        <dbReference type="ARBA" id="ARBA00023034"/>
    </source>
</evidence>
<keyword evidence="10" id="KW-1185">Reference proteome</keyword>
<feature type="transmembrane region" description="Helical" evidence="8">
    <location>
        <begin position="118"/>
        <end position="141"/>
    </location>
</feature>
<evidence type="ECO:0000259" key="9">
    <source>
        <dbReference type="Pfam" id="PF10277"/>
    </source>
</evidence>
<organism evidence="10 11">
    <name type="scientific">Drosophila pseudoobscura pseudoobscura</name>
    <name type="common">Fruit fly</name>
    <dbReference type="NCBI Taxonomy" id="46245"/>
    <lineage>
        <taxon>Eukaryota</taxon>
        <taxon>Metazoa</taxon>
        <taxon>Ecdysozoa</taxon>
        <taxon>Arthropoda</taxon>
        <taxon>Hexapoda</taxon>
        <taxon>Insecta</taxon>
        <taxon>Pterygota</taxon>
        <taxon>Neoptera</taxon>
        <taxon>Endopterygota</taxon>
        <taxon>Diptera</taxon>
        <taxon>Brachycera</taxon>
        <taxon>Muscomorpha</taxon>
        <taxon>Ephydroidea</taxon>
        <taxon>Drosophilidae</taxon>
        <taxon>Drosophila</taxon>
        <taxon>Sophophora</taxon>
    </lineage>
</organism>
<dbReference type="GO" id="GO:0006506">
    <property type="term" value="P:GPI anchor biosynthetic process"/>
    <property type="evidence" value="ECO:0007669"/>
    <property type="project" value="UniProtKB-KW"/>
</dbReference>
<dbReference type="KEGG" id="dpo:4817247"/>
<dbReference type="PANTHER" id="PTHR12892:SF11">
    <property type="entry name" value="POST-GPI ATTACHMENT TO PROTEINS FACTOR 2"/>
    <property type="match status" value="1"/>
</dbReference>
<dbReference type="InParanoid" id="A0A6I8UKA2"/>
<sequence>MYVYVKLFQLDFYRLCVETENLQITQFASHFAFDSFIYDNAMPQTLELPTSVKDVQNKSRVRIRMGPLLAAAHAFSAISIMFYLLMAILTDYEVTTHTKCTRLNVFPSLSAVAKSQYIGWRVTCVTTLPFGLLTCWLYFRYYRRTLPRQVRSFGYLVALFIFLMVITILLWGIYPNIDGDSTLHRAIAISLFVCGAILMAGSFLCHKYYICDGKESPEQLGDWLKRKLFVTYFASVPVTWLCYFLHEEFCFPFAYSVFGISEFVNICTVYLFMSFSNYFDFYNVHICHDQRLGFFLSEF</sequence>
<gene>
    <name evidence="11" type="primary">LOC4817247</name>
</gene>
<feature type="transmembrane region" description="Helical" evidence="8">
    <location>
        <begin position="252"/>
        <end position="273"/>
    </location>
</feature>
<dbReference type="FunCoup" id="A0A6I8UKA2">
    <property type="interactions" value="6"/>
</dbReference>
<evidence type="ECO:0000256" key="3">
    <source>
        <dbReference type="ARBA" id="ARBA00022502"/>
    </source>
</evidence>
<keyword evidence="7 8" id="KW-0472">Membrane</keyword>
<accession>A0A6I8UKA2</accession>
<evidence type="ECO:0000256" key="2">
    <source>
        <dbReference type="ARBA" id="ARBA00007414"/>
    </source>
</evidence>
<protein>
    <submittedName>
        <fullName evidence="11">Post-GPI attachment to proteins factor 2</fullName>
    </submittedName>
</protein>
<evidence type="ECO:0000313" key="11">
    <source>
        <dbReference type="RefSeq" id="XP_001356740.4"/>
    </source>
</evidence>
<evidence type="ECO:0000256" key="7">
    <source>
        <dbReference type="ARBA" id="ARBA00023136"/>
    </source>
</evidence>
<dbReference type="Pfam" id="PF10277">
    <property type="entry name" value="Frag1"/>
    <property type="match status" value="1"/>
</dbReference>
<dbReference type="AlphaFoldDB" id="A0A6I8UKA2"/>
<evidence type="ECO:0000256" key="8">
    <source>
        <dbReference type="SAM" id="Phobius"/>
    </source>
</evidence>
<evidence type="ECO:0000256" key="5">
    <source>
        <dbReference type="ARBA" id="ARBA00022989"/>
    </source>
</evidence>
<feature type="domain" description="CWH43-like N-terminal" evidence="9">
    <location>
        <begin position="68"/>
        <end position="283"/>
    </location>
</feature>
<keyword evidence="6" id="KW-0333">Golgi apparatus</keyword>
<name>A0A6I8UKA2_DROPS</name>
<reference evidence="11" key="1">
    <citation type="submission" date="2025-08" db="UniProtKB">
        <authorList>
            <consortium name="RefSeq"/>
        </authorList>
    </citation>
    <scope>IDENTIFICATION</scope>
    <source>
        <strain evidence="11">MV-25-SWS-2005</strain>
        <tissue evidence="11">Whole body</tissue>
    </source>
</reference>
<dbReference type="GO" id="GO:0005789">
    <property type="term" value="C:endoplasmic reticulum membrane"/>
    <property type="evidence" value="ECO:0007669"/>
    <property type="project" value="TreeGrafter"/>
</dbReference>
<comment type="subcellular location">
    <subcellularLocation>
        <location evidence="1">Golgi apparatus membrane</location>
        <topology evidence="1">Multi-pass membrane protein</topology>
    </subcellularLocation>
</comment>
<dbReference type="PANTHER" id="PTHR12892">
    <property type="entry name" value="FGF RECEPTOR ACTIVATING PROTEIN 1"/>
    <property type="match status" value="1"/>
</dbReference>
<comment type="similarity">
    <text evidence="2">Belongs to the PGAP2 family.</text>
</comment>
<keyword evidence="5 8" id="KW-1133">Transmembrane helix</keyword>
<feature type="transmembrane region" description="Helical" evidence="8">
    <location>
        <begin position="229"/>
        <end position="246"/>
    </location>
</feature>
<dbReference type="InterPro" id="IPR019402">
    <property type="entry name" value="CWH43_N"/>
</dbReference>
<evidence type="ECO:0000313" key="10">
    <source>
        <dbReference type="Proteomes" id="UP000001819"/>
    </source>
</evidence>